<protein>
    <recommendedName>
        <fullName evidence="2">DUF268 domain-containing protein</fullName>
    </recommendedName>
</protein>
<proteinExistence type="predicted"/>
<evidence type="ECO:0008006" key="2">
    <source>
        <dbReference type="Google" id="ProtNLM"/>
    </source>
</evidence>
<accession>A0A7S4NGW3</accession>
<dbReference type="InterPro" id="IPR029063">
    <property type="entry name" value="SAM-dependent_MTases_sf"/>
</dbReference>
<name>A0A7S4NGW3_GUITH</name>
<organism evidence="1">
    <name type="scientific">Guillardia theta</name>
    <name type="common">Cryptophyte</name>
    <name type="synonym">Cryptomonas phi</name>
    <dbReference type="NCBI Taxonomy" id="55529"/>
    <lineage>
        <taxon>Eukaryota</taxon>
        <taxon>Cryptophyceae</taxon>
        <taxon>Pyrenomonadales</taxon>
        <taxon>Geminigeraceae</taxon>
        <taxon>Guillardia</taxon>
    </lineage>
</organism>
<sequence>MLHLCPNINTQDINCKWCFQGLLNGEDSPDSDCGVVQIFSLQYGLCGSLLENKGDLGYEISSDGTLSHLRDMEKVDIVVIEGCEKVENPNKFWNTYMIKLGSMEAPGALSWVEGTDPFIVAKLFRQYEELEDKVLLPLHNIVVWRNNALRGRSNNPHPPPWDIPEDLYDKFTMNGAISVSRHYVDESLPETRSHYSYGTYHASFQRIERMIEQARKQEVGYYGDTDKYLYDAIQRFSGGSFQGMSVVIMGSLEPWYEAVSLAAGASQVITLEYNRVNFEHPNIRSFTMDEYNDMQEKSRFDVALSMSSFEHDGLGRYGDHVDADGDLKAMKRMREILKPSGLLFLAVPVGMDLIKWNAHRKYGKKRLPLLLQGWTIVGQVGMTRELLDETSVDSHIQPVFVLRNEESAGPVSIEKML</sequence>
<evidence type="ECO:0000313" key="1">
    <source>
        <dbReference type="EMBL" id="CAE2286882.1"/>
    </source>
</evidence>
<dbReference type="Pfam" id="PF03269">
    <property type="entry name" value="DUF268"/>
    <property type="match status" value="1"/>
</dbReference>
<reference evidence="1" key="1">
    <citation type="submission" date="2021-01" db="EMBL/GenBank/DDBJ databases">
        <authorList>
            <person name="Corre E."/>
            <person name="Pelletier E."/>
            <person name="Niang G."/>
            <person name="Scheremetjew M."/>
            <person name="Finn R."/>
            <person name="Kale V."/>
            <person name="Holt S."/>
            <person name="Cochrane G."/>
            <person name="Meng A."/>
            <person name="Brown T."/>
            <person name="Cohen L."/>
        </authorList>
    </citation>
    <scope>NUCLEOTIDE SEQUENCE</scope>
    <source>
        <strain evidence="1">CCMP 2712</strain>
    </source>
</reference>
<dbReference type="EMBL" id="HBKN01013194">
    <property type="protein sequence ID" value="CAE2286882.1"/>
    <property type="molecule type" value="Transcribed_RNA"/>
</dbReference>
<dbReference type="AlphaFoldDB" id="A0A7S4NGW3"/>
<dbReference type="InterPro" id="IPR004951">
    <property type="entry name" value="DUF268_CAE_spp"/>
</dbReference>
<dbReference type="Gene3D" id="3.40.50.150">
    <property type="entry name" value="Vaccinia Virus protein VP39"/>
    <property type="match status" value="1"/>
</dbReference>
<dbReference type="SUPFAM" id="SSF53335">
    <property type="entry name" value="S-adenosyl-L-methionine-dependent methyltransferases"/>
    <property type="match status" value="1"/>
</dbReference>
<gene>
    <name evidence="1" type="ORF">GTHE00462_LOCUS10295</name>
</gene>